<organism evidence="1">
    <name type="scientific">Loa loa</name>
    <name type="common">Eye worm</name>
    <name type="synonym">Filaria loa</name>
    <dbReference type="NCBI Taxonomy" id="7209"/>
    <lineage>
        <taxon>Eukaryota</taxon>
        <taxon>Metazoa</taxon>
        <taxon>Ecdysozoa</taxon>
        <taxon>Nematoda</taxon>
        <taxon>Chromadorea</taxon>
        <taxon>Rhabditida</taxon>
        <taxon>Spirurina</taxon>
        <taxon>Spiruromorpha</taxon>
        <taxon>Filarioidea</taxon>
        <taxon>Onchocercidae</taxon>
        <taxon>Loa</taxon>
    </lineage>
</organism>
<gene>
    <name evidence="1" type="ORF">LOAG_13716</name>
</gene>
<name>A0A1S0TJI2_LOALO</name>
<reference evidence="1" key="1">
    <citation type="submission" date="2012-04" db="EMBL/GenBank/DDBJ databases">
        <title>The Genome Sequence of Loa loa.</title>
        <authorList>
            <consortium name="The Broad Institute Genome Sequencing Platform"/>
            <consortium name="Broad Institute Genome Sequencing Center for Infectious Disease"/>
            <person name="Nutman T.B."/>
            <person name="Fink D.L."/>
            <person name="Russ C."/>
            <person name="Young S."/>
            <person name="Zeng Q."/>
            <person name="Gargeya S."/>
            <person name="Alvarado L."/>
            <person name="Berlin A."/>
            <person name="Chapman S.B."/>
            <person name="Chen Z."/>
            <person name="Freedman E."/>
            <person name="Gellesch M."/>
            <person name="Goldberg J."/>
            <person name="Griggs A."/>
            <person name="Gujja S."/>
            <person name="Heilman E.R."/>
            <person name="Heiman D."/>
            <person name="Howarth C."/>
            <person name="Mehta T."/>
            <person name="Neiman D."/>
            <person name="Pearson M."/>
            <person name="Roberts A."/>
            <person name="Saif S."/>
            <person name="Shea T."/>
            <person name="Shenoy N."/>
            <person name="Sisk P."/>
            <person name="Stolte C."/>
            <person name="Sykes S."/>
            <person name="White J."/>
            <person name="Yandava C."/>
            <person name="Haas B."/>
            <person name="Henn M.R."/>
            <person name="Nusbaum C."/>
            <person name="Birren B."/>
        </authorList>
    </citation>
    <scope>NUCLEOTIDE SEQUENCE [LARGE SCALE GENOMIC DNA]</scope>
</reference>
<dbReference type="EMBL" id="JH712327">
    <property type="protein sequence ID" value="EFO14798.1"/>
    <property type="molecule type" value="Genomic_DNA"/>
</dbReference>
<dbReference type="CTD" id="9951189"/>
<sequence>MSSYTSLRVHTTILGCLLFVCLFCQRIPSGLIFRQSNSQTSIIHQIYPNGLCAKTTDKTSNGSKCLIFARQQTTIYVLLALLMFQGHTLYSATGIVTSTSKCPKLDFVS</sequence>
<proteinExistence type="predicted"/>
<dbReference type="GeneID" id="9951189"/>
<dbReference type="RefSeq" id="XP_003149270.1">
    <property type="nucleotide sequence ID" value="XM_003149222.1"/>
</dbReference>
<dbReference type="InParanoid" id="A0A1S0TJI2"/>
<evidence type="ECO:0000313" key="1">
    <source>
        <dbReference type="EMBL" id="EFO14798.1"/>
    </source>
</evidence>
<accession>A0A1S0TJI2</accession>
<dbReference type="AlphaFoldDB" id="A0A1S0TJI2"/>
<dbReference type="KEGG" id="loa:LOAG_13716"/>
<protein>
    <submittedName>
        <fullName evidence="1">Uncharacterized protein</fullName>
    </submittedName>
</protein>